<comment type="subcellular location">
    <subcellularLocation>
        <location evidence="1">Cytoplasmic vesicle</location>
        <location evidence="1">Phagosome membrane</location>
    </subcellularLocation>
    <subcellularLocation>
        <location evidence="13">Endomembrane system</location>
        <topology evidence="13">Lipid-anchor</topology>
        <orientation evidence="13">Cytoplasmic side</orientation>
    </subcellularLocation>
    <subcellularLocation>
        <location evidence="12">Golgi apparatus</location>
        <location evidence="12">trans-Golgi network membrane</location>
        <topology evidence="12">Lipid-anchor</topology>
    </subcellularLocation>
</comment>
<dbReference type="InterPro" id="IPR027417">
    <property type="entry name" value="P-loop_NTPase"/>
</dbReference>
<dbReference type="PROSITE" id="PS50297">
    <property type="entry name" value="ANK_REP_REGION"/>
    <property type="match status" value="2"/>
</dbReference>
<evidence type="ECO:0000256" key="15">
    <source>
        <dbReference type="PROSITE-ProRule" id="PRU00023"/>
    </source>
</evidence>
<evidence type="ECO:0000256" key="4">
    <source>
        <dbReference type="ARBA" id="ARBA00022553"/>
    </source>
</evidence>
<feature type="repeat" description="ANK" evidence="15">
    <location>
        <begin position="400"/>
        <end position="432"/>
    </location>
</feature>
<dbReference type="Pfam" id="PF13857">
    <property type="entry name" value="Ank_5"/>
    <property type="match status" value="1"/>
</dbReference>
<evidence type="ECO:0000313" key="18">
    <source>
        <dbReference type="Proteomes" id="UP000095280"/>
    </source>
</evidence>
<dbReference type="SMART" id="SM00248">
    <property type="entry name" value="ANK"/>
    <property type="match status" value="2"/>
</dbReference>
<keyword evidence="7" id="KW-0342">GTP-binding</keyword>
<dbReference type="WBParaSite" id="maker-uti_cns_0000461-snap-gene-0.6-mRNA-1">
    <property type="protein sequence ID" value="maker-uti_cns_0000461-snap-gene-0.6-mRNA-1"/>
    <property type="gene ID" value="maker-uti_cns_0000461-snap-gene-0.6"/>
</dbReference>
<dbReference type="GO" id="GO:0030670">
    <property type="term" value="C:phagocytic vesicle membrane"/>
    <property type="evidence" value="ECO:0007669"/>
    <property type="project" value="UniProtKB-SubCell"/>
</dbReference>
<evidence type="ECO:0000256" key="7">
    <source>
        <dbReference type="ARBA" id="ARBA00023134"/>
    </source>
</evidence>
<dbReference type="InterPro" id="IPR005225">
    <property type="entry name" value="Small_GTP-bd"/>
</dbReference>
<organism evidence="18 19">
    <name type="scientific">Macrostomum lignano</name>
    <dbReference type="NCBI Taxonomy" id="282301"/>
    <lineage>
        <taxon>Eukaryota</taxon>
        <taxon>Metazoa</taxon>
        <taxon>Spiralia</taxon>
        <taxon>Lophotrochozoa</taxon>
        <taxon>Platyhelminthes</taxon>
        <taxon>Rhabditophora</taxon>
        <taxon>Macrostomorpha</taxon>
        <taxon>Macrostomida</taxon>
        <taxon>Macrostomidae</taxon>
        <taxon>Macrostomum</taxon>
    </lineage>
</organism>
<dbReference type="Gene3D" id="3.40.50.300">
    <property type="entry name" value="P-loop containing nucleotide triphosphate hydrolases"/>
    <property type="match status" value="1"/>
</dbReference>
<sequence>MSFLHGLRDCEAQAKGMAEQGRDIRSQQAGTESLQQEWLINNAALELGIVNARRQSVMEADEQFDFLFKIVLIGDAGVGKSCVVQRFKSGNFLEKQSSTIGVDFTMKTLVVDGARIKLQVWDTAGQERFRTITQSYYRSANAVILAYDITKRESFDSLTTWIDDVSRYAGSGVCQILIGCKKDLEHLREVRVTDGVDFAAKMAMLTCLETSAKENSNIDQLFETLAAELKRRHDGGISGGQGDTSAIHLNSRSLGSGWSSMTECHQPEAKTDYANGCLLELDELRELACRFLLEHGADVDAPADNGDTPLHKASYTGRSSVVRILLDAGCDVRLTNYANQTPSDLAKTPEVADMIAAAEIHAGKQLEQRLLAAAQAGDCGTADQLLGLTCPPDLHCTDRYGNTPLHLAARSNRSQLAVQLLERGADPSKRNLAGCCPADLAVSSAMRQLLASVPSLPSLLHRDPPAPRSGLMQKKAAFLLLGWRTIHVELDNAELRYYRASKSGGQYRATQSLAFQRALNGSVVTSTDVQADCLVVCFSNGARHTLRCMPEDDSPVARQLWLTAIRRHIEFGDRRLATDIEAAGSARGRGGRSVSDSSGGGGGLEDGGGFVPIRSMAESVRAAEAHQQILVDQVAAVESLLRLIEQPQSPTDASRCLAAVQPKLRALSKSSAEVAGALSSCLAQITQQEELRRSRLHQLTVKCRFLEDSLSALAERGDHSVEESVLRAFTQSERILPGAASASEHYEDETFADCLSSNDGDCASARAASAAASPVDFYSPSPINVKLTQAQR</sequence>
<dbReference type="GO" id="GO:0005525">
    <property type="term" value="F:GTP binding"/>
    <property type="evidence" value="ECO:0007669"/>
    <property type="project" value="UniProtKB-KW"/>
</dbReference>
<dbReference type="SMART" id="SM00233">
    <property type="entry name" value="PH"/>
    <property type="match status" value="1"/>
</dbReference>
<keyword evidence="3" id="KW-0488">Methylation</keyword>
<keyword evidence="4" id="KW-0597">Phosphoprotein</keyword>
<dbReference type="InterPro" id="IPR001849">
    <property type="entry name" value="PH_domain"/>
</dbReference>
<keyword evidence="9" id="KW-0449">Lipoprotein</keyword>
<comment type="similarity">
    <text evidence="2">Belongs to the small GTPase superfamily. Rab family.</text>
</comment>
<protein>
    <recommendedName>
        <fullName evidence="14">Ras-related protein Rab-43</fullName>
    </recommendedName>
</protein>
<dbReference type="NCBIfam" id="TIGR00231">
    <property type="entry name" value="small_GTP"/>
    <property type="match status" value="1"/>
</dbReference>
<feature type="compositionally biased region" description="Gly residues" evidence="16">
    <location>
        <begin position="598"/>
        <end position="607"/>
    </location>
</feature>
<dbReference type="SUPFAM" id="SSF50729">
    <property type="entry name" value="PH domain-like"/>
    <property type="match status" value="1"/>
</dbReference>
<evidence type="ECO:0000313" key="19">
    <source>
        <dbReference type="WBParaSite" id="maker-uti_cns_0000461-snap-gene-0.6-mRNA-1"/>
    </source>
</evidence>
<name>A0A1I8FZV1_9PLAT</name>
<keyword evidence="11" id="KW-0968">Cytoplasmic vesicle</keyword>
<dbReference type="SUPFAM" id="SSF48403">
    <property type="entry name" value="Ankyrin repeat"/>
    <property type="match status" value="1"/>
</dbReference>
<dbReference type="Pfam" id="PF00071">
    <property type="entry name" value="Ras"/>
    <property type="match status" value="1"/>
</dbReference>
<feature type="domain" description="PH" evidence="17">
    <location>
        <begin position="466"/>
        <end position="572"/>
    </location>
</feature>
<dbReference type="PROSITE" id="PS50088">
    <property type="entry name" value="ANK_REPEAT"/>
    <property type="match status" value="2"/>
</dbReference>
<keyword evidence="18" id="KW-1185">Reference proteome</keyword>
<reference evidence="19" key="1">
    <citation type="submission" date="2016-11" db="UniProtKB">
        <authorList>
            <consortium name="WormBaseParasite"/>
        </authorList>
    </citation>
    <scope>IDENTIFICATION</scope>
</reference>
<dbReference type="SMART" id="SM00176">
    <property type="entry name" value="RAN"/>
    <property type="match status" value="1"/>
</dbReference>
<dbReference type="FunFam" id="3.40.50.300:FF:000803">
    <property type="entry name" value="Ras-related protein Rab-43"/>
    <property type="match status" value="1"/>
</dbReference>
<evidence type="ECO:0000256" key="3">
    <source>
        <dbReference type="ARBA" id="ARBA00022481"/>
    </source>
</evidence>
<dbReference type="SMART" id="SM00174">
    <property type="entry name" value="RHO"/>
    <property type="match status" value="1"/>
</dbReference>
<keyword evidence="15" id="KW-0040">ANK repeat</keyword>
<evidence type="ECO:0000256" key="9">
    <source>
        <dbReference type="ARBA" id="ARBA00023288"/>
    </source>
</evidence>
<feature type="compositionally biased region" description="Low complexity" evidence="16">
    <location>
        <begin position="586"/>
        <end position="597"/>
    </location>
</feature>
<evidence type="ECO:0000256" key="10">
    <source>
        <dbReference type="ARBA" id="ARBA00023289"/>
    </source>
</evidence>
<evidence type="ECO:0000256" key="16">
    <source>
        <dbReference type="SAM" id="MobiDB-lite"/>
    </source>
</evidence>
<dbReference type="GO" id="GO:0005794">
    <property type="term" value="C:Golgi apparatus"/>
    <property type="evidence" value="ECO:0007669"/>
    <property type="project" value="UniProtKB-SubCell"/>
</dbReference>
<dbReference type="Proteomes" id="UP000095280">
    <property type="component" value="Unplaced"/>
</dbReference>
<keyword evidence="10" id="KW-0636">Prenylation</keyword>
<evidence type="ECO:0000256" key="6">
    <source>
        <dbReference type="ARBA" id="ARBA00023034"/>
    </source>
</evidence>
<evidence type="ECO:0000256" key="2">
    <source>
        <dbReference type="ARBA" id="ARBA00006270"/>
    </source>
</evidence>
<dbReference type="PROSITE" id="PS51420">
    <property type="entry name" value="RHO"/>
    <property type="match status" value="1"/>
</dbReference>
<dbReference type="InterPro" id="IPR002110">
    <property type="entry name" value="Ankyrin_rpt"/>
</dbReference>
<proteinExistence type="inferred from homology"/>
<dbReference type="Gene3D" id="1.25.40.20">
    <property type="entry name" value="Ankyrin repeat-containing domain"/>
    <property type="match status" value="2"/>
</dbReference>
<dbReference type="PRINTS" id="PR00449">
    <property type="entry name" value="RASTRNSFRMNG"/>
</dbReference>
<dbReference type="InterPro" id="IPR001806">
    <property type="entry name" value="Small_GTPase"/>
</dbReference>
<evidence type="ECO:0000256" key="14">
    <source>
        <dbReference type="ARBA" id="ARBA00067841"/>
    </source>
</evidence>
<evidence type="ECO:0000259" key="17">
    <source>
        <dbReference type="SMART" id="SM00233"/>
    </source>
</evidence>
<dbReference type="InterPro" id="IPR036770">
    <property type="entry name" value="Ankyrin_rpt-contain_sf"/>
</dbReference>
<accession>A0A1I8FZV1</accession>
<feature type="repeat" description="ANK" evidence="15">
    <location>
        <begin position="305"/>
        <end position="337"/>
    </location>
</feature>
<evidence type="ECO:0000256" key="13">
    <source>
        <dbReference type="ARBA" id="ARBA00046278"/>
    </source>
</evidence>
<keyword evidence="5" id="KW-0547">Nucleotide-binding</keyword>
<evidence type="ECO:0000256" key="12">
    <source>
        <dbReference type="ARBA" id="ARBA00037864"/>
    </source>
</evidence>
<dbReference type="SUPFAM" id="SSF52540">
    <property type="entry name" value="P-loop containing nucleoside triphosphate hydrolases"/>
    <property type="match status" value="1"/>
</dbReference>
<dbReference type="PROSITE" id="PS51421">
    <property type="entry name" value="RAS"/>
    <property type="match status" value="1"/>
</dbReference>
<keyword evidence="8" id="KW-0472">Membrane</keyword>
<evidence type="ECO:0000256" key="1">
    <source>
        <dbReference type="ARBA" id="ARBA00004580"/>
    </source>
</evidence>
<keyword evidence="6" id="KW-0333">Golgi apparatus</keyword>
<dbReference type="PROSITE" id="PS51419">
    <property type="entry name" value="RAB"/>
    <property type="match status" value="1"/>
</dbReference>
<dbReference type="InterPro" id="IPR050227">
    <property type="entry name" value="Rab"/>
</dbReference>
<evidence type="ECO:0000256" key="8">
    <source>
        <dbReference type="ARBA" id="ARBA00023136"/>
    </source>
</evidence>
<dbReference type="SMART" id="SM00173">
    <property type="entry name" value="RAS"/>
    <property type="match status" value="1"/>
</dbReference>
<dbReference type="AlphaFoldDB" id="A0A1I8FZV1"/>
<dbReference type="GO" id="GO:0003924">
    <property type="term" value="F:GTPase activity"/>
    <property type="evidence" value="ECO:0007669"/>
    <property type="project" value="InterPro"/>
</dbReference>
<evidence type="ECO:0000256" key="11">
    <source>
        <dbReference type="ARBA" id="ARBA00023329"/>
    </source>
</evidence>
<feature type="region of interest" description="Disordered" evidence="16">
    <location>
        <begin position="586"/>
        <end position="607"/>
    </location>
</feature>
<evidence type="ECO:0000256" key="5">
    <source>
        <dbReference type="ARBA" id="ARBA00022741"/>
    </source>
</evidence>
<dbReference type="SMART" id="SM00175">
    <property type="entry name" value="RAB"/>
    <property type="match status" value="1"/>
</dbReference>
<dbReference type="Pfam" id="PF12796">
    <property type="entry name" value="Ank_2"/>
    <property type="match status" value="1"/>
</dbReference>
<dbReference type="PANTHER" id="PTHR47977">
    <property type="entry name" value="RAS-RELATED PROTEIN RAB"/>
    <property type="match status" value="1"/>
</dbReference>